<dbReference type="STRING" id="1465490.SAMN05444277_102284"/>
<accession>A0A1I5TSW1</accession>
<keyword evidence="3" id="KW-1185">Reference proteome</keyword>
<dbReference type="OrthoDB" id="128918at2"/>
<name>A0A1I5TSW1_9BACT</name>
<feature type="domain" description="DUF2249" evidence="1">
    <location>
        <begin position="106"/>
        <end position="162"/>
    </location>
</feature>
<dbReference type="Proteomes" id="UP000199031">
    <property type="component" value="Unassembled WGS sequence"/>
</dbReference>
<organism evidence="2 3">
    <name type="scientific">Parafilimonas terrae</name>
    <dbReference type="NCBI Taxonomy" id="1465490"/>
    <lineage>
        <taxon>Bacteria</taxon>
        <taxon>Pseudomonadati</taxon>
        <taxon>Bacteroidota</taxon>
        <taxon>Chitinophagia</taxon>
        <taxon>Chitinophagales</taxon>
        <taxon>Chitinophagaceae</taxon>
        <taxon>Parafilimonas</taxon>
    </lineage>
</organism>
<evidence type="ECO:0000313" key="2">
    <source>
        <dbReference type="EMBL" id="SFP86068.1"/>
    </source>
</evidence>
<dbReference type="EMBL" id="FOXQ01000002">
    <property type="protein sequence ID" value="SFP86068.1"/>
    <property type="molecule type" value="Genomic_DNA"/>
</dbReference>
<reference evidence="2 3" key="1">
    <citation type="submission" date="2016-10" db="EMBL/GenBank/DDBJ databases">
        <authorList>
            <person name="de Groot N.N."/>
        </authorList>
    </citation>
    <scope>NUCLEOTIDE SEQUENCE [LARGE SCALE GENOMIC DNA]</scope>
    <source>
        <strain evidence="2 3">DSM 28286</strain>
    </source>
</reference>
<dbReference type="Pfam" id="PF10006">
    <property type="entry name" value="DUF2249"/>
    <property type="match status" value="2"/>
</dbReference>
<evidence type="ECO:0000259" key="1">
    <source>
        <dbReference type="Pfam" id="PF10006"/>
    </source>
</evidence>
<dbReference type="InterPro" id="IPR036868">
    <property type="entry name" value="TusA-like_sf"/>
</dbReference>
<dbReference type="RefSeq" id="WP_090656045.1">
    <property type="nucleotide sequence ID" value="NZ_FOXQ01000002.1"/>
</dbReference>
<dbReference type="SUPFAM" id="SSF64307">
    <property type="entry name" value="SirA-like"/>
    <property type="match status" value="1"/>
</dbReference>
<proteinExistence type="predicted"/>
<dbReference type="Gene3D" id="1.10.3910.10">
    <property type="entry name" value="SP0561-like"/>
    <property type="match status" value="1"/>
</dbReference>
<dbReference type="AlphaFoldDB" id="A0A1I5TSW1"/>
<evidence type="ECO:0000313" key="3">
    <source>
        <dbReference type="Proteomes" id="UP000199031"/>
    </source>
</evidence>
<gene>
    <name evidence="2" type="ORF">SAMN05444277_102284</name>
</gene>
<dbReference type="InterPro" id="IPR018720">
    <property type="entry name" value="DUF2249"/>
</dbReference>
<feature type="domain" description="DUF2249" evidence="1">
    <location>
        <begin position="213"/>
        <end position="271"/>
    </location>
</feature>
<dbReference type="SUPFAM" id="SSF140683">
    <property type="entry name" value="SP0561-like"/>
    <property type="match status" value="1"/>
</dbReference>
<sequence length="283" mass="32077">MEKMIINDHTKISELIALNKAAIDAIAAVAKPLRRLKNPVLRKVMASRVNISEAAKMADCNVKDIVAALIPLGFSYEITSSVKEAAIQPKPIWLRNTKESDIIWYDVRPIIESGTDPLRNIMGKFKEVAPGKVLCIINSFIPTPLIHLLKQEKAEDSYVEAKSNTEFYTYFLKKQRDDVVNKAAANTGEKVIMDDADSFQSVHNAFSKEKIKEIDVRHLEMPLPMQTILKALEELPKGNMLFVHHKRVPVYLLEDLANKNYEVHIHTIDEKNVKMILFETSSV</sequence>
<dbReference type="InterPro" id="IPR038062">
    <property type="entry name" value="ScdA-like_N_sf"/>
</dbReference>
<protein>
    <recommendedName>
        <fullName evidence="1">DUF2249 domain-containing protein</fullName>
    </recommendedName>
</protein>